<gene>
    <name evidence="1" type="ORF">HMN09_01111100</name>
</gene>
<dbReference type="OrthoDB" id="2931579at2759"/>
<organism evidence="1 2">
    <name type="scientific">Mycena chlorophos</name>
    <name type="common">Agaric fungus</name>
    <name type="synonym">Agaricus chlorophos</name>
    <dbReference type="NCBI Taxonomy" id="658473"/>
    <lineage>
        <taxon>Eukaryota</taxon>
        <taxon>Fungi</taxon>
        <taxon>Dikarya</taxon>
        <taxon>Basidiomycota</taxon>
        <taxon>Agaricomycotina</taxon>
        <taxon>Agaricomycetes</taxon>
        <taxon>Agaricomycetidae</taxon>
        <taxon>Agaricales</taxon>
        <taxon>Marasmiineae</taxon>
        <taxon>Mycenaceae</taxon>
        <taxon>Mycena</taxon>
    </lineage>
</organism>
<protein>
    <recommendedName>
        <fullName evidence="3">Protein kinase domain-containing protein</fullName>
    </recommendedName>
</protein>
<dbReference type="AlphaFoldDB" id="A0A8H6SCI9"/>
<evidence type="ECO:0000313" key="2">
    <source>
        <dbReference type="Proteomes" id="UP000613580"/>
    </source>
</evidence>
<name>A0A8H6SCI9_MYCCL</name>
<accession>A0A8H6SCI9</accession>
<sequence length="819" mass="91567">MDTPSPTQLPPADAPSSCATDRETREALETFFAAGLVMPILPEATDSFATRAPGEWDMHLSEDLRMKQVKYLPSLREYLLHLPLEGLKMRTRLPPNLRKFPTERAREAVREEHKLYIRHESELCRFYERATASHCSVVAATLEFGLHSWSRGPMQWSIGPTVSSNKAVGDGYLRCIGMEPPAAGGGLQAASDGEFPNVPGDTGVTATSNDNADIPWASMMDFFPDLAVWEFKNLNFATLEFFAAIMGFTSSPEPFPWVSCPRNSCRHGLSKPKPKGRPQPVSWITRAKMGFDAIIPGLDLEKEHQWVAPEINPQGPTTQTKSGRKKTAKGTAKLHTKALHVLQQTWAQATKADATFVSISAGTVEILGLRHRGTQTLYLSDIILPCSDKNYHQQETGFFIAIFRDAIERTKLLAAGPVPDTRIFYQDGLPKNPRDIIGFHPLEQEEILDNILSRPILHARAVKNTKFLPFINEEQYYRYKVRLDGAAWPAKITHGVQEAEIMIKVGTGDDCWAEKPHICKASIYVDGQLYNPATAKSSAVALEKKLTSKVIIKGEIASRGGKESLAVKQLNKEAQAYTAFRDAGLAGVPQFVGLFKTLTKHSAVPGSILVISDAGRPAVINKLTREQKDRFIEILEAIHQEGWLHGGLSATKLLIDHHDEPSIVGFGQADRQDPWSINRDAQKKAEMRLLRNILDGDSKDEDSSRKAEAQRIKRALEVQLGPFHQNLASTSEKDLEDIFRDLTRWMEDALGGWDPLYRLQTIHVLEHTSIPQEASLILRFMERDDVETFFDLWDDEMEPEARRQAMAALSAKPWFISGR</sequence>
<evidence type="ECO:0000313" key="1">
    <source>
        <dbReference type="EMBL" id="KAF7296408.1"/>
    </source>
</evidence>
<proteinExistence type="predicted"/>
<dbReference type="EMBL" id="JACAZE010000017">
    <property type="protein sequence ID" value="KAF7296408.1"/>
    <property type="molecule type" value="Genomic_DNA"/>
</dbReference>
<keyword evidence="2" id="KW-1185">Reference proteome</keyword>
<dbReference type="Proteomes" id="UP000613580">
    <property type="component" value="Unassembled WGS sequence"/>
</dbReference>
<comment type="caution">
    <text evidence="1">The sequence shown here is derived from an EMBL/GenBank/DDBJ whole genome shotgun (WGS) entry which is preliminary data.</text>
</comment>
<reference evidence="1" key="1">
    <citation type="submission" date="2020-05" db="EMBL/GenBank/DDBJ databases">
        <title>Mycena genomes resolve the evolution of fungal bioluminescence.</title>
        <authorList>
            <person name="Tsai I.J."/>
        </authorList>
    </citation>
    <scope>NUCLEOTIDE SEQUENCE</scope>
    <source>
        <strain evidence="1">110903Hualien_Pintung</strain>
    </source>
</reference>
<evidence type="ECO:0008006" key="3">
    <source>
        <dbReference type="Google" id="ProtNLM"/>
    </source>
</evidence>